<feature type="region of interest" description="Disordered" evidence="4">
    <location>
        <begin position="256"/>
        <end position="449"/>
    </location>
</feature>
<feature type="compositionally biased region" description="Acidic residues" evidence="4">
    <location>
        <begin position="285"/>
        <end position="302"/>
    </location>
</feature>
<organism evidence="7 8">
    <name type="scientific">Buddleja alternifolia</name>
    <dbReference type="NCBI Taxonomy" id="168488"/>
    <lineage>
        <taxon>Eukaryota</taxon>
        <taxon>Viridiplantae</taxon>
        <taxon>Streptophyta</taxon>
        <taxon>Embryophyta</taxon>
        <taxon>Tracheophyta</taxon>
        <taxon>Spermatophyta</taxon>
        <taxon>Magnoliopsida</taxon>
        <taxon>eudicotyledons</taxon>
        <taxon>Gunneridae</taxon>
        <taxon>Pentapetalae</taxon>
        <taxon>asterids</taxon>
        <taxon>lamiids</taxon>
        <taxon>Lamiales</taxon>
        <taxon>Scrophulariaceae</taxon>
        <taxon>Buddlejeae</taxon>
        <taxon>Buddleja</taxon>
    </lineage>
</organism>
<comment type="caution">
    <text evidence="7">The sequence shown here is derived from an EMBL/GenBank/DDBJ whole genome shotgun (WGS) entry which is preliminary data.</text>
</comment>
<evidence type="ECO:0000313" key="8">
    <source>
        <dbReference type="Proteomes" id="UP000826271"/>
    </source>
</evidence>
<evidence type="ECO:0000259" key="5">
    <source>
        <dbReference type="Pfam" id="PF00707"/>
    </source>
</evidence>
<dbReference type="Gene3D" id="3.30.110.10">
    <property type="entry name" value="Translation initiation factor 3 (IF-3), C-terminal domain"/>
    <property type="match status" value="1"/>
</dbReference>
<dbReference type="EMBL" id="WHWC01000015">
    <property type="protein sequence ID" value="KAG8368066.1"/>
    <property type="molecule type" value="Genomic_DNA"/>
</dbReference>
<feature type="compositionally biased region" description="Basic and acidic residues" evidence="4">
    <location>
        <begin position="303"/>
        <end position="317"/>
    </location>
</feature>
<sequence>MALWSRVRQLKFKFNLLPKEFNRCFSLNHGPNIVANQHIRSSTLIPVQNHANLVAPNSQLEFFSKVRFYAAPLKYTQMEEKDAGPRLNEQITTPFLRLVTDEGHTVISRYEALARAKSLNLDLVEVDKDAKPPVCKIFDYDKEKLLQESKDKERPKKSKSGLKKGIKEVRFAAKITQNDLEMKANLVKRQLESGYRVKCMANFPKSKANKPTDNLDLEPLLSRFSELIKDFAIVESEPNVQKDKAFIIVRHAKFGPSKKGPGKKASKAALSGNQSDENQETGPIEPEESLDEDTVSDGDDDIERVFDIKDEVDELPKGSKSSPTADRNPRHAAESAEPVMANRYARDPRAGFPSRDMSGRGARNTMNNIPQIPNQMRPPDSSNPSTHNSPPKNYGIFGGQKVEPTSGEQNGAAESNRYKKNDPSHSSPSTRGVSPQRNPPIFNREVQRR</sequence>
<protein>
    <recommendedName>
        <fullName evidence="9">Translation initiation factor 3 N-terminal domain-containing protein</fullName>
    </recommendedName>
</protein>
<dbReference type="InterPro" id="IPR019814">
    <property type="entry name" value="Translation_initiation_fac_3_N"/>
</dbReference>
<dbReference type="InterPro" id="IPR036787">
    <property type="entry name" value="T_IF-3_N_sf"/>
</dbReference>
<evidence type="ECO:0000256" key="4">
    <source>
        <dbReference type="SAM" id="MobiDB-lite"/>
    </source>
</evidence>
<keyword evidence="2" id="KW-0396">Initiation factor</keyword>
<dbReference type="GO" id="GO:0003743">
    <property type="term" value="F:translation initiation factor activity"/>
    <property type="evidence" value="ECO:0007669"/>
    <property type="project" value="UniProtKB-KW"/>
</dbReference>
<evidence type="ECO:0008006" key="9">
    <source>
        <dbReference type="Google" id="ProtNLM"/>
    </source>
</evidence>
<dbReference type="InterPro" id="IPR001288">
    <property type="entry name" value="Translation_initiation_fac_3"/>
</dbReference>
<feature type="compositionally biased region" description="Polar residues" evidence="4">
    <location>
        <begin position="364"/>
        <end position="391"/>
    </location>
</feature>
<evidence type="ECO:0000256" key="2">
    <source>
        <dbReference type="ARBA" id="ARBA00022540"/>
    </source>
</evidence>
<feature type="domain" description="Translation initiation factor 3 N-terminal" evidence="6">
    <location>
        <begin position="87"/>
        <end position="153"/>
    </location>
</feature>
<evidence type="ECO:0000256" key="3">
    <source>
        <dbReference type="ARBA" id="ARBA00022917"/>
    </source>
</evidence>
<accession>A0AAV6W9H3</accession>
<dbReference type="GO" id="GO:0005737">
    <property type="term" value="C:cytoplasm"/>
    <property type="evidence" value="ECO:0007669"/>
    <property type="project" value="UniProtKB-ARBA"/>
</dbReference>
<dbReference type="SUPFAM" id="SSF54364">
    <property type="entry name" value="Translation initiation factor IF3, N-terminal domain"/>
    <property type="match status" value="1"/>
</dbReference>
<evidence type="ECO:0000256" key="1">
    <source>
        <dbReference type="ARBA" id="ARBA00005439"/>
    </source>
</evidence>
<comment type="similarity">
    <text evidence="1">Belongs to the IF-3 family.</text>
</comment>
<dbReference type="SUPFAM" id="SSF55200">
    <property type="entry name" value="Translation initiation factor IF3, C-terminal domain"/>
    <property type="match status" value="1"/>
</dbReference>
<evidence type="ECO:0000313" key="7">
    <source>
        <dbReference type="EMBL" id="KAG8368066.1"/>
    </source>
</evidence>
<dbReference type="AlphaFoldDB" id="A0AAV6W9H3"/>
<dbReference type="Pfam" id="PF00707">
    <property type="entry name" value="IF3_C"/>
    <property type="match status" value="1"/>
</dbReference>
<dbReference type="PANTHER" id="PTHR10938">
    <property type="entry name" value="TRANSLATION INITIATION FACTOR IF-3"/>
    <property type="match status" value="1"/>
</dbReference>
<dbReference type="GO" id="GO:0032790">
    <property type="term" value="P:ribosome disassembly"/>
    <property type="evidence" value="ECO:0007669"/>
    <property type="project" value="TreeGrafter"/>
</dbReference>
<evidence type="ECO:0000259" key="6">
    <source>
        <dbReference type="Pfam" id="PF05198"/>
    </source>
</evidence>
<gene>
    <name evidence="7" type="ORF">BUALT_Bualt15G0006700</name>
</gene>
<name>A0AAV6W9H3_9LAMI</name>
<proteinExistence type="inferred from homology"/>
<dbReference type="PANTHER" id="PTHR10938:SF4">
    <property type="entry name" value="TRANSLATION INITIATION FACTOR IF3-1, MITOCHONDRIAL"/>
    <property type="match status" value="1"/>
</dbReference>
<dbReference type="InterPro" id="IPR019815">
    <property type="entry name" value="Translation_initiation_fac_3_C"/>
</dbReference>
<dbReference type="InterPro" id="IPR036788">
    <property type="entry name" value="T_IF-3_C_sf"/>
</dbReference>
<reference evidence="7" key="1">
    <citation type="submission" date="2019-10" db="EMBL/GenBank/DDBJ databases">
        <authorList>
            <person name="Zhang R."/>
            <person name="Pan Y."/>
            <person name="Wang J."/>
            <person name="Ma R."/>
            <person name="Yu S."/>
        </authorList>
    </citation>
    <scope>NUCLEOTIDE SEQUENCE</scope>
    <source>
        <strain evidence="7">LA-IB0</strain>
        <tissue evidence="7">Leaf</tissue>
    </source>
</reference>
<feature type="compositionally biased region" description="Polar residues" evidence="4">
    <location>
        <begin position="424"/>
        <end position="436"/>
    </location>
</feature>
<keyword evidence="3" id="KW-0648">Protein biosynthesis</keyword>
<dbReference type="Gene3D" id="3.10.20.80">
    <property type="entry name" value="Translation initiation factor 3 (IF-3), N-terminal domain"/>
    <property type="match status" value="1"/>
</dbReference>
<dbReference type="NCBIfam" id="TIGR00168">
    <property type="entry name" value="infC"/>
    <property type="match status" value="1"/>
</dbReference>
<feature type="domain" description="Translation initiation factor 3 C-terminal" evidence="5">
    <location>
        <begin position="166"/>
        <end position="249"/>
    </location>
</feature>
<dbReference type="Pfam" id="PF05198">
    <property type="entry name" value="IF3_N"/>
    <property type="match status" value="1"/>
</dbReference>
<dbReference type="Proteomes" id="UP000826271">
    <property type="component" value="Unassembled WGS sequence"/>
</dbReference>
<dbReference type="GO" id="GO:0043022">
    <property type="term" value="F:ribosome binding"/>
    <property type="evidence" value="ECO:0007669"/>
    <property type="project" value="TreeGrafter"/>
</dbReference>
<keyword evidence="8" id="KW-1185">Reference proteome</keyword>